<evidence type="ECO:0000256" key="2">
    <source>
        <dbReference type="ARBA" id="ARBA00004141"/>
    </source>
</evidence>
<dbReference type="PATRIC" id="fig|1705578.3.peg.4217"/>
<evidence type="ECO:0000256" key="1">
    <source>
        <dbReference type="ARBA" id="ARBA00000085"/>
    </source>
</evidence>
<dbReference type="PANTHER" id="PTHR45528">
    <property type="entry name" value="SENSOR HISTIDINE KINASE CPXA"/>
    <property type="match status" value="1"/>
</dbReference>
<dbReference type="GO" id="GO:0005886">
    <property type="term" value="C:plasma membrane"/>
    <property type="evidence" value="ECO:0007669"/>
    <property type="project" value="TreeGrafter"/>
</dbReference>
<dbReference type="EMBL" id="LROR01000045">
    <property type="protein sequence ID" value="OBR94412.1"/>
    <property type="molecule type" value="Genomic_DNA"/>
</dbReference>
<keyword evidence="4" id="KW-0597">Phosphoprotein</keyword>
<reference evidence="15 17" key="2">
    <citation type="journal article" date="2016" name="Front. Microbiol.">
        <title>Industrial Acetogenic Biocatalysts: A Comparative Metabolic and Genomic Analysis.</title>
        <authorList>
            <person name="Bengelsdorf F."/>
            <person name="Poehlein A."/>
            <person name="Sonja S."/>
            <person name="Erz C."/>
            <person name="Hummel T."/>
            <person name="Hoffmeister S."/>
            <person name="Daniel R."/>
            <person name="Durre P."/>
        </authorList>
    </citation>
    <scope>NUCLEOTIDE SEQUENCE [LARGE SCALE GENOMIC DNA]</scope>
    <source>
        <strain evidence="15 17">PTA-10522</strain>
    </source>
</reference>
<dbReference type="InterPro" id="IPR008358">
    <property type="entry name" value="Sig_transdc_His_kin/Pase_MprB"/>
</dbReference>
<comment type="catalytic activity">
    <reaction evidence="1">
        <text>ATP + protein L-histidine = ADP + protein N-phospho-L-histidine.</text>
        <dbReference type="EC" id="2.7.13.3"/>
    </reaction>
</comment>
<dbReference type="InterPro" id="IPR003660">
    <property type="entry name" value="HAMP_dom"/>
</dbReference>
<dbReference type="Gene3D" id="1.10.287.130">
    <property type="match status" value="1"/>
</dbReference>
<evidence type="ECO:0000256" key="11">
    <source>
        <dbReference type="SAM" id="Phobius"/>
    </source>
</evidence>
<dbReference type="SUPFAM" id="SSF47384">
    <property type="entry name" value="Homodimeric domain of signal transducing histidine kinase"/>
    <property type="match status" value="1"/>
</dbReference>
<evidence type="ECO:0000313" key="15">
    <source>
        <dbReference type="EMBL" id="OBR94412.1"/>
    </source>
</evidence>
<comment type="subcellular location">
    <subcellularLocation>
        <location evidence="2">Membrane</location>
        <topology evidence="2">Multi-pass membrane protein</topology>
    </subcellularLocation>
</comment>
<comment type="caution">
    <text evidence="14">The sequence shown here is derived from an EMBL/GenBank/DDBJ whole genome shotgun (WGS) entry which is preliminary data.</text>
</comment>
<organism evidence="14 16">
    <name type="scientific">Clostridium coskatii</name>
    <dbReference type="NCBI Taxonomy" id="1705578"/>
    <lineage>
        <taxon>Bacteria</taxon>
        <taxon>Bacillati</taxon>
        <taxon>Bacillota</taxon>
        <taxon>Clostridia</taxon>
        <taxon>Eubacteriales</taxon>
        <taxon>Clostridiaceae</taxon>
        <taxon>Clostridium</taxon>
    </lineage>
</organism>
<evidence type="ECO:0000313" key="14">
    <source>
        <dbReference type="EMBL" id="OAA93613.1"/>
    </source>
</evidence>
<dbReference type="InterPro" id="IPR036890">
    <property type="entry name" value="HATPase_C_sf"/>
</dbReference>
<dbReference type="PANTHER" id="PTHR45528:SF8">
    <property type="entry name" value="HISTIDINE KINASE"/>
    <property type="match status" value="1"/>
</dbReference>
<dbReference type="InterPro" id="IPR003661">
    <property type="entry name" value="HisK_dim/P_dom"/>
</dbReference>
<dbReference type="EMBL" id="LITQ01000011">
    <property type="protein sequence ID" value="OAA93613.1"/>
    <property type="molecule type" value="Genomic_DNA"/>
</dbReference>
<dbReference type="SMART" id="SM00388">
    <property type="entry name" value="HisKA"/>
    <property type="match status" value="1"/>
</dbReference>
<evidence type="ECO:0000256" key="4">
    <source>
        <dbReference type="ARBA" id="ARBA00022553"/>
    </source>
</evidence>
<dbReference type="InterPro" id="IPR050398">
    <property type="entry name" value="HssS/ArlS-like"/>
</dbReference>
<evidence type="ECO:0000259" key="13">
    <source>
        <dbReference type="PROSITE" id="PS50885"/>
    </source>
</evidence>
<dbReference type="InterPro" id="IPR005467">
    <property type="entry name" value="His_kinase_dom"/>
</dbReference>
<reference evidence="14 16" key="1">
    <citation type="journal article" date="2015" name="Biotechnol. Bioeng.">
        <title>Genome sequence and phenotypic characterization of Caulobacter segnis.</title>
        <authorList>
            <person name="Patel S."/>
            <person name="Fletcher B."/>
            <person name="Scott D.C."/>
            <person name="Ely B."/>
        </authorList>
    </citation>
    <scope>NUCLEOTIDE SEQUENCE [LARGE SCALE GENOMIC DNA]</scope>
    <source>
        <strain evidence="14 16">PS02</strain>
    </source>
</reference>
<gene>
    <name evidence="14" type="primary">sphS</name>
    <name evidence="15" type="ORF">CLCOS_19110</name>
    <name evidence="14" type="ORF">WX73_04109</name>
</gene>
<evidence type="ECO:0000256" key="7">
    <source>
        <dbReference type="ARBA" id="ARBA00022777"/>
    </source>
</evidence>
<evidence type="ECO:0000256" key="9">
    <source>
        <dbReference type="ARBA" id="ARBA00023012"/>
    </source>
</evidence>
<dbReference type="Proteomes" id="UP000077384">
    <property type="component" value="Unassembled WGS sequence"/>
</dbReference>
<dbReference type="GO" id="GO:0000155">
    <property type="term" value="F:phosphorelay sensor kinase activity"/>
    <property type="evidence" value="ECO:0007669"/>
    <property type="project" value="InterPro"/>
</dbReference>
<keyword evidence="10 11" id="KW-0472">Membrane</keyword>
<evidence type="ECO:0000256" key="3">
    <source>
        <dbReference type="ARBA" id="ARBA00012438"/>
    </source>
</evidence>
<dbReference type="InterPro" id="IPR003594">
    <property type="entry name" value="HATPase_dom"/>
</dbReference>
<dbReference type="AlphaFoldDB" id="A0A166TFB9"/>
<dbReference type="PROSITE" id="PS50109">
    <property type="entry name" value="HIS_KIN"/>
    <property type="match status" value="1"/>
</dbReference>
<keyword evidence="17" id="KW-1185">Reference proteome</keyword>
<evidence type="ECO:0000313" key="17">
    <source>
        <dbReference type="Proteomes" id="UP000093694"/>
    </source>
</evidence>
<evidence type="ECO:0000313" key="16">
    <source>
        <dbReference type="Proteomes" id="UP000077384"/>
    </source>
</evidence>
<feature type="transmembrane region" description="Helical" evidence="11">
    <location>
        <begin position="14"/>
        <end position="40"/>
    </location>
</feature>
<feature type="domain" description="HAMP" evidence="13">
    <location>
        <begin position="176"/>
        <end position="228"/>
    </location>
</feature>
<evidence type="ECO:0000259" key="12">
    <source>
        <dbReference type="PROSITE" id="PS50109"/>
    </source>
</evidence>
<keyword evidence="7" id="KW-0418">Kinase</keyword>
<evidence type="ECO:0000256" key="8">
    <source>
        <dbReference type="ARBA" id="ARBA00022989"/>
    </source>
</evidence>
<dbReference type="SMART" id="SM00387">
    <property type="entry name" value="HATPase_c"/>
    <property type="match status" value="1"/>
</dbReference>
<keyword evidence="8 11" id="KW-1133">Transmembrane helix</keyword>
<dbReference type="EC" id="2.7.13.3" evidence="3"/>
<protein>
    <recommendedName>
        <fullName evidence="3">histidine kinase</fullName>
        <ecNumber evidence="3">2.7.13.3</ecNumber>
    </recommendedName>
</protein>
<evidence type="ECO:0000256" key="6">
    <source>
        <dbReference type="ARBA" id="ARBA00022692"/>
    </source>
</evidence>
<dbReference type="CDD" id="cd00082">
    <property type="entry name" value="HisKA"/>
    <property type="match status" value="1"/>
</dbReference>
<dbReference type="InterPro" id="IPR036097">
    <property type="entry name" value="HisK_dim/P_sf"/>
</dbReference>
<dbReference type="PROSITE" id="PS50885">
    <property type="entry name" value="HAMP"/>
    <property type="match status" value="1"/>
</dbReference>
<keyword evidence="9" id="KW-0902">Two-component regulatory system</keyword>
<keyword evidence="6 11" id="KW-0812">Transmembrane</keyword>
<feature type="transmembrane region" description="Helical" evidence="11">
    <location>
        <begin position="154"/>
        <end position="175"/>
    </location>
</feature>
<evidence type="ECO:0000256" key="10">
    <source>
        <dbReference type="ARBA" id="ARBA00023136"/>
    </source>
</evidence>
<dbReference type="Pfam" id="PF02518">
    <property type="entry name" value="HATPase_c"/>
    <property type="match status" value="1"/>
</dbReference>
<name>A0A166TFB9_9CLOT</name>
<proteinExistence type="predicted"/>
<dbReference type="SUPFAM" id="SSF55874">
    <property type="entry name" value="ATPase domain of HSP90 chaperone/DNA topoisomerase II/histidine kinase"/>
    <property type="match status" value="1"/>
</dbReference>
<keyword evidence="5 14" id="KW-0808">Transferase</keyword>
<dbReference type="Gene3D" id="6.10.340.10">
    <property type="match status" value="1"/>
</dbReference>
<accession>A0A166TFB9</accession>
<feature type="domain" description="Histidine kinase" evidence="12">
    <location>
        <begin position="243"/>
        <end position="457"/>
    </location>
</feature>
<dbReference type="Proteomes" id="UP000093694">
    <property type="component" value="Unassembled WGS sequence"/>
</dbReference>
<sequence length="457" mass="52165">MGINKKSVTMRGVFFRYLVTLAVTFIVVSALYLKFVFLLIKGNVFLPANYSENLALNVKSKLQSAQTITENMIPKGCKFVVFDKSYRVVKTDLNSKDLDEAKRYAKGQGYNNHWATKQYYIIQRKDGLCILQYYIIMRYSSDFLNSNLPNPQGMFVLMYIFLFVTIIFIISTIYARRLKKQLNPLLEVSEKIKEQDLDFDITHSGIKEFDSVLLSLSDMKEELKKSLKEQWHIEQDKRKQVSALAHDIKTPLAVIKGNAELLIDSPLNEEQKEYTAFIHKNSNQIEKYIKMLIELSKAEEGFCIQLSKVNTEKFVENIHNQLNALACTKKLQVEFEKECLPQEIIIDQSLLYRAIMNVISNGVDYSPDNGKICFKAAGFQDNICFTITDSGKGFSNRDIKFATGQFYMGDNSRTSKTHYGMGLFIACSILKQHKGEIHIGNSPITGGGQVTLKIPVE</sequence>
<dbReference type="PRINTS" id="PR01780">
    <property type="entry name" value="LANTIREGPROT"/>
</dbReference>
<dbReference type="RefSeq" id="WP_063600776.1">
    <property type="nucleotide sequence ID" value="NZ_LITQ01000011.1"/>
</dbReference>
<dbReference type="Gene3D" id="3.30.565.10">
    <property type="entry name" value="Histidine kinase-like ATPase, C-terminal domain"/>
    <property type="match status" value="1"/>
</dbReference>
<dbReference type="Pfam" id="PF00512">
    <property type="entry name" value="HisKA"/>
    <property type="match status" value="1"/>
</dbReference>
<evidence type="ECO:0000256" key="5">
    <source>
        <dbReference type="ARBA" id="ARBA00022679"/>
    </source>
</evidence>